<dbReference type="AlphaFoldDB" id="A0A0B6Y7L1"/>
<dbReference type="Gene3D" id="3.40.50.300">
    <property type="entry name" value="P-loop containing nucleotide triphosphate hydrolases"/>
    <property type="match status" value="1"/>
</dbReference>
<dbReference type="InterPro" id="IPR000863">
    <property type="entry name" value="Sulfotransferase_dom"/>
</dbReference>
<keyword evidence="2" id="KW-0808">Transferase</keyword>
<organism evidence="4">
    <name type="scientific">Arion vulgaris</name>
    <dbReference type="NCBI Taxonomy" id="1028688"/>
    <lineage>
        <taxon>Eukaryota</taxon>
        <taxon>Metazoa</taxon>
        <taxon>Spiralia</taxon>
        <taxon>Lophotrochozoa</taxon>
        <taxon>Mollusca</taxon>
        <taxon>Gastropoda</taxon>
        <taxon>Heterobranchia</taxon>
        <taxon>Euthyneura</taxon>
        <taxon>Panpulmonata</taxon>
        <taxon>Eupulmonata</taxon>
        <taxon>Stylommatophora</taxon>
        <taxon>Helicina</taxon>
        <taxon>Arionoidea</taxon>
        <taxon>Arionidae</taxon>
        <taxon>Arion</taxon>
    </lineage>
</organism>
<evidence type="ECO:0000259" key="3">
    <source>
        <dbReference type="Pfam" id="PF00685"/>
    </source>
</evidence>
<dbReference type="InterPro" id="IPR027417">
    <property type="entry name" value="P-loop_NTPase"/>
</dbReference>
<evidence type="ECO:0000256" key="1">
    <source>
        <dbReference type="ARBA" id="ARBA00005771"/>
    </source>
</evidence>
<proteinExistence type="inferred from homology"/>
<evidence type="ECO:0000313" key="4">
    <source>
        <dbReference type="EMBL" id="CEK52337.1"/>
    </source>
</evidence>
<feature type="domain" description="Sulfotransferase" evidence="3">
    <location>
        <begin position="9"/>
        <end position="103"/>
    </location>
</feature>
<gene>
    <name evidence="4" type="primary">ORF16398</name>
</gene>
<protein>
    <recommendedName>
        <fullName evidence="3">Sulfotransferase domain-containing protein</fullName>
    </recommendedName>
</protein>
<accession>A0A0B6Y7L1</accession>
<dbReference type="Pfam" id="PF00685">
    <property type="entry name" value="Sulfotransfer_1"/>
    <property type="match status" value="1"/>
</dbReference>
<evidence type="ECO:0000256" key="2">
    <source>
        <dbReference type="ARBA" id="ARBA00022679"/>
    </source>
</evidence>
<dbReference type="PANTHER" id="PTHR11783">
    <property type="entry name" value="SULFOTRANSFERASE SULT"/>
    <property type="match status" value="1"/>
</dbReference>
<dbReference type="EMBL" id="HACG01005472">
    <property type="protein sequence ID" value="CEK52337.1"/>
    <property type="molecule type" value="Transcribed_RNA"/>
</dbReference>
<dbReference type="GO" id="GO:0008146">
    <property type="term" value="F:sulfotransferase activity"/>
    <property type="evidence" value="ECO:0007669"/>
    <property type="project" value="InterPro"/>
</dbReference>
<reference evidence="4" key="1">
    <citation type="submission" date="2014-12" db="EMBL/GenBank/DDBJ databases">
        <title>Insight into the proteome of Arion vulgaris.</title>
        <authorList>
            <person name="Aradska J."/>
            <person name="Bulat T."/>
            <person name="Smidak R."/>
            <person name="Sarate P."/>
            <person name="Gangsoo J."/>
            <person name="Sialana F."/>
            <person name="Bilban M."/>
            <person name="Lubec G."/>
        </authorList>
    </citation>
    <scope>NUCLEOTIDE SEQUENCE</scope>
    <source>
        <tissue evidence="4">Skin</tissue>
    </source>
</reference>
<dbReference type="SUPFAM" id="SSF52540">
    <property type="entry name" value="P-loop containing nucleoside triphosphate hydrolases"/>
    <property type="match status" value="1"/>
</dbReference>
<name>A0A0B6Y7L1_9EUPU</name>
<sequence length="112" mass="12964">WDHDIKNNPDLPILILSYEDMKEDLPREIQKMCKFLNVSLNDQQLQAIAKAAGFDVMKEVYSKTGKLSDVIIRKGQVGDWKNWLTVAQSEMIDKVAEEKLKGTIFSFQRYTI</sequence>
<feature type="non-terminal residue" evidence="4">
    <location>
        <position position="1"/>
    </location>
</feature>
<comment type="similarity">
    <text evidence="1">Belongs to the sulfotransferase 1 family.</text>
</comment>